<dbReference type="AlphaFoldDB" id="A0A195F0D2"/>
<accession>A0A195F0D2</accession>
<evidence type="ECO:0000313" key="2">
    <source>
        <dbReference type="Proteomes" id="UP000078541"/>
    </source>
</evidence>
<organism evidence="1 2">
    <name type="scientific">Trachymyrmex septentrionalis</name>
    <dbReference type="NCBI Taxonomy" id="34720"/>
    <lineage>
        <taxon>Eukaryota</taxon>
        <taxon>Metazoa</taxon>
        <taxon>Ecdysozoa</taxon>
        <taxon>Arthropoda</taxon>
        <taxon>Hexapoda</taxon>
        <taxon>Insecta</taxon>
        <taxon>Pterygota</taxon>
        <taxon>Neoptera</taxon>
        <taxon>Endopterygota</taxon>
        <taxon>Hymenoptera</taxon>
        <taxon>Apocrita</taxon>
        <taxon>Aculeata</taxon>
        <taxon>Formicoidea</taxon>
        <taxon>Formicidae</taxon>
        <taxon>Myrmicinae</taxon>
        <taxon>Trachymyrmex</taxon>
    </lineage>
</organism>
<gene>
    <name evidence="1" type="ORF">ALC56_12329</name>
</gene>
<keyword evidence="2" id="KW-1185">Reference proteome</keyword>
<name>A0A195F0D2_9HYME</name>
<proteinExistence type="predicted"/>
<evidence type="ECO:0000313" key="1">
    <source>
        <dbReference type="EMBL" id="KYN33617.1"/>
    </source>
</evidence>
<reference evidence="1 2" key="1">
    <citation type="submission" date="2016-03" db="EMBL/GenBank/DDBJ databases">
        <title>Trachymyrmex septentrionalis WGS genome.</title>
        <authorList>
            <person name="Nygaard S."/>
            <person name="Hu H."/>
            <person name="Boomsma J."/>
            <person name="Zhang G."/>
        </authorList>
    </citation>
    <scope>NUCLEOTIDE SEQUENCE [LARGE SCALE GENOMIC DNA]</scope>
    <source>
        <strain evidence="1">Tsep2-gDNA-1</strain>
        <tissue evidence="1">Whole body</tissue>
    </source>
</reference>
<protein>
    <submittedName>
        <fullName evidence="1">Uncharacterized protein</fullName>
    </submittedName>
</protein>
<sequence>MIVVQEATGCSRRLLSCVAVSVRLQRLPGRLSLPSSGCRSCGICDGGGVISPQRGFQPAEMSTGDCDCRRLCTLSAPTTSYAQGASEIRWSDHSMDIDSLRS</sequence>
<dbReference type="Proteomes" id="UP000078541">
    <property type="component" value="Unassembled WGS sequence"/>
</dbReference>
<dbReference type="EMBL" id="KQ981905">
    <property type="protein sequence ID" value="KYN33617.1"/>
    <property type="molecule type" value="Genomic_DNA"/>
</dbReference>